<dbReference type="EMBL" id="CABVLI010000033">
    <property type="protein sequence ID" value="VVT07494.1"/>
    <property type="molecule type" value="Genomic_DNA"/>
</dbReference>
<dbReference type="SUPFAM" id="SSF51735">
    <property type="entry name" value="NAD(P)-binding Rossmann-fold domains"/>
    <property type="match status" value="1"/>
</dbReference>
<accession>A0A5E7YL17</accession>
<dbReference type="RefSeq" id="WP_199860844.1">
    <property type="nucleotide sequence ID" value="NZ_LR701528.1"/>
</dbReference>
<evidence type="ECO:0000313" key="1">
    <source>
        <dbReference type="EMBL" id="VVT07494.1"/>
    </source>
</evidence>
<reference evidence="1 2" key="1">
    <citation type="submission" date="2019-09" db="EMBL/GenBank/DDBJ databases">
        <authorList>
            <person name="Dittami M. S."/>
        </authorList>
    </citation>
    <scope>NUCLEOTIDE SEQUENCE [LARGE SCALE GENOMIC DNA]</scope>
    <source>
        <strain evidence="1">SPHINGO391</strain>
    </source>
</reference>
<dbReference type="Gene3D" id="3.40.50.720">
    <property type="entry name" value="NAD(P)-binding Rossmann-like Domain"/>
    <property type="match status" value="1"/>
</dbReference>
<dbReference type="PANTHER" id="PTHR14097">
    <property type="entry name" value="OXIDOREDUCTASE HTATIP2"/>
    <property type="match status" value="1"/>
</dbReference>
<dbReference type="InterPro" id="IPR036291">
    <property type="entry name" value="NAD(P)-bd_dom_sf"/>
</dbReference>
<dbReference type="AlphaFoldDB" id="A0A5E7YL17"/>
<organism evidence="1 2">
    <name type="scientific">Sphingomonas aurantiaca</name>
    <dbReference type="NCBI Taxonomy" id="185949"/>
    <lineage>
        <taxon>Bacteria</taxon>
        <taxon>Pseudomonadati</taxon>
        <taxon>Pseudomonadota</taxon>
        <taxon>Alphaproteobacteria</taxon>
        <taxon>Sphingomonadales</taxon>
        <taxon>Sphingomonadaceae</taxon>
        <taxon>Sphingomonas</taxon>
    </lineage>
</organism>
<name>A0A5E7YL17_9SPHN</name>
<dbReference type="Proteomes" id="UP000326857">
    <property type="component" value="Unassembled WGS sequence"/>
</dbReference>
<protein>
    <submittedName>
        <fullName evidence="1">Epimerase</fullName>
    </submittedName>
</protein>
<sequence length="230" mass="24710">MNPRPAMKVLILGATGMVGQGVLRECLAATDVTQVATLGRRPVGRTHPKLADHVTPTLDDPPDTLLAQFGGFDACFFCLGVSSSGMDETTYAKMTRDLALGFAGPLAARNPGMTFVYVSGAGTDPDSRTMWARVKGETEAALIALPFRAAYCLRPGVILPANGERSGVTSYRLVYRFAGPVLRLARRFAPRHLLTTETIGRAMLSLARSGWPRPILEAPDIHDASKKETP</sequence>
<gene>
    <name evidence="1" type="ORF">SPHINGO391_390056</name>
</gene>
<evidence type="ECO:0000313" key="2">
    <source>
        <dbReference type="Proteomes" id="UP000326857"/>
    </source>
</evidence>
<proteinExistence type="predicted"/>
<dbReference type="PANTHER" id="PTHR14097:SF8">
    <property type="entry name" value="NAD(P)-BINDING DOMAIN-CONTAINING PROTEIN"/>
    <property type="match status" value="1"/>
</dbReference>